<evidence type="ECO:0000313" key="1">
    <source>
        <dbReference type="EMBL" id="TCP60869.1"/>
    </source>
</evidence>
<protein>
    <submittedName>
        <fullName evidence="1">Uncharacterized protein</fullName>
    </submittedName>
</protein>
<dbReference type="Proteomes" id="UP000295050">
    <property type="component" value="Unassembled WGS sequence"/>
</dbReference>
<gene>
    <name evidence="1" type="ORF">EV663_10743</name>
</gene>
<sequence>MTHRELSRRLIAIARHQGDPTNPLATARRRGWIDAQGQPTRDGRALVAAMLGQRGARAHLRLV</sequence>
<dbReference type="RefSeq" id="WP_132951427.1">
    <property type="nucleotide sequence ID" value="NZ_SLXU01000007.1"/>
</dbReference>
<evidence type="ECO:0000313" key="2">
    <source>
        <dbReference type="Proteomes" id="UP000295050"/>
    </source>
</evidence>
<dbReference type="AlphaFoldDB" id="A0A4R2RF14"/>
<reference evidence="1 2" key="1">
    <citation type="submission" date="2019-03" db="EMBL/GenBank/DDBJ databases">
        <title>Genomic Encyclopedia of Type Strains, Phase IV (KMG-IV): sequencing the most valuable type-strain genomes for metagenomic binning, comparative biology and taxonomic classification.</title>
        <authorList>
            <person name="Goeker M."/>
        </authorList>
    </citation>
    <scope>NUCLEOTIDE SEQUENCE [LARGE SCALE GENOMIC DNA]</scope>
    <source>
        <strain evidence="1 2">DSM 24766</strain>
    </source>
</reference>
<organism evidence="1 2">
    <name type="scientific">Rhodovulum bhavnagarense</name>
    <dbReference type="NCBI Taxonomy" id="992286"/>
    <lineage>
        <taxon>Bacteria</taxon>
        <taxon>Pseudomonadati</taxon>
        <taxon>Pseudomonadota</taxon>
        <taxon>Alphaproteobacteria</taxon>
        <taxon>Rhodobacterales</taxon>
        <taxon>Paracoccaceae</taxon>
        <taxon>Rhodovulum</taxon>
    </lineage>
</organism>
<dbReference type="OrthoDB" id="7871601at2"/>
<accession>A0A4R2RF14</accession>
<name>A0A4R2RF14_9RHOB</name>
<proteinExistence type="predicted"/>
<comment type="caution">
    <text evidence="1">The sequence shown here is derived from an EMBL/GenBank/DDBJ whole genome shotgun (WGS) entry which is preliminary data.</text>
</comment>
<keyword evidence="2" id="KW-1185">Reference proteome</keyword>
<dbReference type="EMBL" id="SLXU01000007">
    <property type="protein sequence ID" value="TCP60869.1"/>
    <property type="molecule type" value="Genomic_DNA"/>
</dbReference>